<dbReference type="InterPro" id="IPR012944">
    <property type="entry name" value="SusD_RagB_dom"/>
</dbReference>
<evidence type="ECO:0000313" key="10">
    <source>
        <dbReference type="EMBL" id="MCE9239726.1"/>
    </source>
</evidence>
<comment type="subcellular location">
    <subcellularLocation>
        <location evidence="1">Cell outer membrane</location>
    </subcellularLocation>
</comment>
<reference evidence="8 11" key="1">
    <citation type="submission" date="2015-09" db="EMBL/GenBank/DDBJ databases">
        <authorList>
            <consortium name="Pathogen Informatics"/>
        </authorList>
    </citation>
    <scope>NUCLEOTIDE SEQUENCE [LARGE SCALE GENOMIC DNA]</scope>
    <source>
        <strain evidence="8 11">2789STDY5834899</strain>
    </source>
</reference>
<evidence type="ECO:0000256" key="5">
    <source>
        <dbReference type="ARBA" id="ARBA00023237"/>
    </source>
</evidence>
<feature type="domain" description="RagB/SusD" evidence="6">
    <location>
        <begin position="330"/>
        <end position="659"/>
    </location>
</feature>
<dbReference type="EMBL" id="JAHYQA010000016">
    <property type="protein sequence ID" value="MCE9239726.1"/>
    <property type="molecule type" value="Genomic_DNA"/>
</dbReference>
<organism evidence="8 11">
    <name type="scientific">Bacteroides thetaiotaomicron</name>
    <dbReference type="NCBI Taxonomy" id="818"/>
    <lineage>
        <taxon>Bacteria</taxon>
        <taxon>Pseudomonadati</taxon>
        <taxon>Bacteroidota</taxon>
        <taxon>Bacteroidia</taxon>
        <taxon>Bacteroidales</taxon>
        <taxon>Bacteroidaceae</taxon>
        <taxon>Bacteroides</taxon>
    </lineage>
</organism>
<protein>
    <submittedName>
        <fullName evidence="8 9">SusD family</fullName>
    </submittedName>
</protein>
<comment type="similarity">
    <text evidence="2">Belongs to the SusD family.</text>
</comment>
<sequence>MKKIYIILVTIVTLGMTSSCSDYLSIDKYVNDMLTLDTVFLRKNYTEEWLWNTYSYLNNAGAEIANKGTNCFSFASDEAIFGDWWPRCRIYQNCEYTANDGYEDRWGHLYQGIRRASIFIDRVEGCPELGNSEIEDMKAQARFLRAYFYWLLIKQYGPVPIMPEEGQDVSLSYDALAVARNTYDECVDFICREMTQAARVLPVTRNASRWGQATRGAALAAKAKVLLYAASPLYNGNTDLKSLTDDQGRELIAQTTSEEKWAKAAAAAKDVIDLGMYELLTVKADETTVLPPPNIPSSTIPYPNGSGGIDPFKSYQQCFNGEITASKNPEFIFTRQSYTGSDLNDIAKHAAPRQMNGWNTIAATLKQEKAYLMCDGNPITSPSAEYPYRPKEFSLSNSDYPYIGANVSLRYAYREPRLYASLAYNGCVWENGSTTETQKIGLQYFYYKNDPSGKRLSEPDFYLRTGIGVKKYYHPDDSWNTGGQLKYKVEPTIRYADVLLWYAEALNELVSGQTYQIPSYNDQTMIEVKRETGSIESGRGMRYGFSRVRFRAGLPDLPDAVYADYESFKKELKRERQVEFFLESSRYFDLRRWKDADIEEGAPVMGLNVDKNNSDEQRPLFYEERLAEMPKIFLPKMYLWPIPKGELKKNKKLTQNPGWEK</sequence>
<dbReference type="SUPFAM" id="SSF48452">
    <property type="entry name" value="TPR-like"/>
    <property type="match status" value="1"/>
</dbReference>
<reference evidence="9 12" key="2">
    <citation type="journal article" date="2019" name="Nat. Med.">
        <title>A library of human gut bacterial isolates paired with longitudinal multiomics data enables mechanistic microbiome research.</title>
        <authorList>
            <person name="Poyet M."/>
            <person name="Groussin M."/>
            <person name="Gibbons S.M."/>
            <person name="Avila-Pacheco J."/>
            <person name="Jiang X."/>
            <person name="Kearney S.M."/>
            <person name="Perrotta A.R."/>
            <person name="Berdy B."/>
            <person name="Zhao S."/>
            <person name="Lieberman T.D."/>
            <person name="Swanson P.K."/>
            <person name="Smith M."/>
            <person name="Roesemann S."/>
            <person name="Alexander J.E."/>
            <person name="Rich S.A."/>
            <person name="Livny J."/>
            <person name="Vlamakis H."/>
            <person name="Clish C."/>
            <person name="Bullock K."/>
            <person name="Deik A."/>
            <person name="Scott J."/>
            <person name="Pierce K.A."/>
            <person name="Xavier R.J."/>
            <person name="Alm E.J."/>
        </authorList>
    </citation>
    <scope>NUCLEOTIDE SEQUENCE [LARGE SCALE GENOMIC DNA]</scope>
    <source>
        <strain evidence="9 12">BIOML-A165</strain>
    </source>
</reference>
<dbReference type="GO" id="GO:0009279">
    <property type="term" value="C:cell outer membrane"/>
    <property type="evidence" value="ECO:0007669"/>
    <property type="project" value="UniProtKB-SubCell"/>
</dbReference>
<evidence type="ECO:0000313" key="9">
    <source>
        <dbReference type="EMBL" id="KAB4451247.1"/>
    </source>
</evidence>
<dbReference type="Gene3D" id="1.25.40.390">
    <property type="match status" value="1"/>
</dbReference>
<dbReference type="AlphaFoldDB" id="A0A174NH08"/>
<feature type="domain" description="SusD-like N-terminal" evidence="7">
    <location>
        <begin position="56"/>
        <end position="227"/>
    </location>
</feature>
<evidence type="ECO:0000313" key="11">
    <source>
        <dbReference type="Proteomes" id="UP000095576"/>
    </source>
</evidence>
<evidence type="ECO:0000256" key="4">
    <source>
        <dbReference type="ARBA" id="ARBA00023136"/>
    </source>
</evidence>
<reference evidence="10" key="3">
    <citation type="submission" date="2021-07" db="EMBL/GenBank/DDBJ databases">
        <title>Comparative genomics of Bacteroides fragilis group isolates reveals species-dependent resistance mechanisms and validates clinical tools for resistance prediction.</title>
        <authorList>
            <person name="Wallace M.J."/>
            <person name="Jean S."/>
            <person name="Wallace M.A."/>
            <person name="Carey-Ann B.D."/>
            <person name="Dantas G."/>
        </authorList>
    </citation>
    <scope>NUCLEOTIDE SEQUENCE</scope>
    <source>
        <strain evidence="10">BJH_160</strain>
    </source>
</reference>
<keyword evidence="3" id="KW-0732">Signal</keyword>
<dbReference type="PROSITE" id="PS51257">
    <property type="entry name" value="PROKAR_LIPOPROTEIN"/>
    <property type="match status" value="1"/>
</dbReference>
<dbReference type="Proteomes" id="UP000095576">
    <property type="component" value="Unassembled WGS sequence"/>
</dbReference>
<evidence type="ECO:0000259" key="6">
    <source>
        <dbReference type="Pfam" id="PF07980"/>
    </source>
</evidence>
<accession>A0A174NH08</accession>
<evidence type="ECO:0000256" key="2">
    <source>
        <dbReference type="ARBA" id="ARBA00006275"/>
    </source>
</evidence>
<gene>
    <name evidence="8" type="ORF">ERS852511_02190</name>
    <name evidence="9" type="ORF">GAN93_14255</name>
    <name evidence="10" type="ORF">K0H07_21540</name>
</gene>
<dbReference type="Pfam" id="PF14322">
    <property type="entry name" value="SusD-like_3"/>
    <property type="match status" value="1"/>
</dbReference>
<evidence type="ECO:0000259" key="7">
    <source>
        <dbReference type="Pfam" id="PF14322"/>
    </source>
</evidence>
<evidence type="ECO:0000256" key="3">
    <source>
        <dbReference type="ARBA" id="ARBA00022729"/>
    </source>
</evidence>
<evidence type="ECO:0000256" key="1">
    <source>
        <dbReference type="ARBA" id="ARBA00004442"/>
    </source>
</evidence>
<evidence type="ECO:0000313" key="8">
    <source>
        <dbReference type="EMBL" id="CUP46541.1"/>
    </source>
</evidence>
<proteinExistence type="inferred from homology"/>
<dbReference type="InterPro" id="IPR011990">
    <property type="entry name" value="TPR-like_helical_dom_sf"/>
</dbReference>
<evidence type="ECO:0000313" key="12">
    <source>
        <dbReference type="Proteomes" id="UP000460317"/>
    </source>
</evidence>
<dbReference type="EMBL" id="CZAP01000006">
    <property type="protein sequence ID" value="CUP46541.1"/>
    <property type="molecule type" value="Genomic_DNA"/>
</dbReference>
<dbReference type="Pfam" id="PF07980">
    <property type="entry name" value="SusD_RagB"/>
    <property type="match status" value="1"/>
</dbReference>
<name>A0A174NH08_BACT4</name>
<keyword evidence="4" id="KW-0472">Membrane</keyword>
<dbReference type="InterPro" id="IPR033985">
    <property type="entry name" value="SusD-like_N"/>
</dbReference>
<dbReference type="RefSeq" id="WP_016268666.1">
    <property type="nucleotide sequence ID" value="NZ_BAABZI010000006.1"/>
</dbReference>
<dbReference type="EMBL" id="WCSB01000012">
    <property type="protein sequence ID" value="KAB4451247.1"/>
    <property type="molecule type" value="Genomic_DNA"/>
</dbReference>
<keyword evidence="5" id="KW-0998">Cell outer membrane</keyword>
<dbReference type="Proteomes" id="UP000460317">
    <property type="component" value="Unassembled WGS sequence"/>
</dbReference>
<dbReference type="Proteomes" id="UP001200544">
    <property type="component" value="Unassembled WGS sequence"/>
</dbReference>